<feature type="binding site" evidence="21">
    <location>
        <position position="323"/>
    </location>
    <ligand>
        <name>ATP</name>
        <dbReference type="ChEBI" id="CHEBI:30616"/>
    </ligand>
</feature>
<gene>
    <name evidence="28" type="ORF">Ocin01_06636</name>
</gene>
<protein>
    <recommendedName>
        <fullName evidence="5">receptor protein serine/threonine kinase</fullName>
        <ecNumber evidence="5">2.7.11.30</ecNumber>
    </recommendedName>
</protein>
<dbReference type="Gene3D" id="2.10.60.10">
    <property type="entry name" value="CD59"/>
    <property type="match status" value="1"/>
</dbReference>
<dbReference type="Gene3D" id="1.10.510.10">
    <property type="entry name" value="Transferase(Phosphotransferase) domain 1"/>
    <property type="match status" value="1"/>
</dbReference>
<dbReference type="EMBL" id="LJIJ01000236">
    <property type="protein sequence ID" value="ODN00044.1"/>
    <property type="molecule type" value="Genomic_DNA"/>
</dbReference>
<dbReference type="OMA" id="KECWHAN"/>
<evidence type="ECO:0000256" key="16">
    <source>
        <dbReference type="ARBA" id="ARBA00023136"/>
    </source>
</evidence>
<evidence type="ECO:0000256" key="23">
    <source>
        <dbReference type="SAM" id="Phobius"/>
    </source>
</evidence>
<dbReference type="OrthoDB" id="69842at2759"/>
<sequence>MTTVIIVLLWHQVDHVAAGPEGVITPEQVRAKIDGLGKKTKQIVYEDPQDLENGNLENENQEPTGEGSLLSFGGGEGTAGNDLLLEGSKLVKCWACDPPQCEKTYECNKAVTCWKSRNIDSYGYERVARGCVQEEDKISRIMCNTKAHARPTKQAHNTSKPDYEFTAVYAIECCHDRDFCNDGEFPQLPPTPSHEDENVAKPNSEMPFIITGLLITFGIFTVIIVVTIQCFRKTHRKRMDELMKAHRENFYPLTDDQLQAKSAGDSTLKEYLDGSITSGSGSGLPLLVQRTLAKNIQLVECIGKGKYGEVWRAVWNCENVAVKIFSTLDEASWIRETEIYSTVMLRHNNILGFYGSDMTSRNSTTQLWLVTHYHKSGSLYDFLNKRTVSHALLLKLAYSLANGLAFLHSEMVGTESRPGIAHRDIKSKNILVNANDTCVIADFGLAVTHKRETGELNMFPNPKVGTRRYMAPEVLDESINVKSFDAFKRVDMYAFALVLWEICRRTVSQGITDEYQPPFYDAVNADPSFDEMRKVVCIDGYRPEVPNRWTTDPVLHSFSRLMKECWHANPSVRLSALRVKKSIAVLAQERCKGMLDTTNLAQLSFICQGHKMVEIIIQSISPVDDPHFHLQVLNLRNQLLRLPIGLDLFQEDLSQEVNHVTFAAIAKSNGNNSNEIVIEKEEKVIGCIMLAPLEGDEKTLKIRQMAISSDFQGQGLGAKLIERAETYAKEQGKTRLYLHGRKHAVGFYLKRGFCKINDQEFLELGLPHFALEKMLM</sequence>
<evidence type="ECO:0000259" key="25">
    <source>
        <dbReference type="PROSITE" id="PS50011"/>
    </source>
</evidence>
<dbReference type="InterPro" id="IPR045860">
    <property type="entry name" value="Snake_toxin-like_sf"/>
</dbReference>
<evidence type="ECO:0000256" key="3">
    <source>
        <dbReference type="ARBA" id="ARBA00004479"/>
    </source>
</evidence>
<dbReference type="InterPro" id="IPR000182">
    <property type="entry name" value="GNAT_dom"/>
</dbReference>
<accession>A0A1D2N443</accession>
<dbReference type="InterPro" id="IPR001245">
    <property type="entry name" value="Ser-Thr/Tyr_kinase_cat_dom"/>
</dbReference>
<dbReference type="PROSITE" id="PS51256">
    <property type="entry name" value="GS"/>
    <property type="match status" value="1"/>
</dbReference>
<dbReference type="SMART" id="SM00467">
    <property type="entry name" value="GS"/>
    <property type="match status" value="1"/>
</dbReference>
<feature type="compositionally biased region" description="Low complexity" evidence="22">
    <location>
        <begin position="51"/>
        <end position="71"/>
    </location>
</feature>
<keyword evidence="7" id="KW-0808">Transferase</keyword>
<evidence type="ECO:0000256" key="9">
    <source>
        <dbReference type="ARBA" id="ARBA00022723"/>
    </source>
</evidence>
<dbReference type="GO" id="GO:0046872">
    <property type="term" value="F:metal ion binding"/>
    <property type="evidence" value="ECO:0007669"/>
    <property type="project" value="UniProtKB-KW"/>
</dbReference>
<evidence type="ECO:0000313" key="28">
    <source>
        <dbReference type="EMBL" id="ODN00044.1"/>
    </source>
</evidence>
<name>A0A1D2N443_ORCCI</name>
<evidence type="ECO:0000256" key="17">
    <source>
        <dbReference type="ARBA" id="ARBA00023170"/>
    </source>
</evidence>
<proteinExistence type="inferred from homology"/>
<evidence type="ECO:0000256" key="20">
    <source>
        <dbReference type="ARBA" id="ARBA00048773"/>
    </source>
</evidence>
<keyword evidence="9" id="KW-0479">Metal-binding</keyword>
<evidence type="ECO:0000256" key="11">
    <source>
        <dbReference type="ARBA" id="ARBA00022741"/>
    </source>
</evidence>
<dbReference type="GO" id="GO:0005524">
    <property type="term" value="F:ATP binding"/>
    <property type="evidence" value="ECO:0007669"/>
    <property type="project" value="UniProtKB-UniRule"/>
</dbReference>
<dbReference type="PROSITE" id="PS00108">
    <property type="entry name" value="PROTEIN_KINASE_ST"/>
    <property type="match status" value="1"/>
</dbReference>
<dbReference type="InterPro" id="IPR017441">
    <property type="entry name" value="Protein_kinase_ATP_BS"/>
</dbReference>
<dbReference type="PROSITE" id="PS00107">
    <property type="entry name" value="PROTEIN_KINASE_ATP"/>
    <property type="match status" value="1"/>
</dbReference>
<dbReference type="GO" id="GO:0071363">
    <property type="term" value="P:cellular response to growth factor stimulus"/>
    <property type="evidence" value="ECO:0007669"/>
    <property type="project" value="TreeGrafter"/>
</dbReference>
<keyword evidence="8 23" id="KW-0812">Transmembrane</keyword>
<keyword evidence="10 24" id="KW-0732">Signal</keyword>
<dbReference type="Pfam" id="PF07714">
    <property type="entry name" value="PK_Tyr_Ser-Thr"/>
    <property type="match status" value="1"/>
</dbReference>
<keyword evidence="15 23" id="KW-1133">Transmembrane helix</keyword>
<evidence type="ECO:0000256" key="14">
    <source>
        <dbReference type="ARBA" id="ARBA00022842"/>
    </source>
</evidence>
<comment type="cofactor">
    <cofactor evidence="2">
        <name>Mg(2+)</name>
        <dbReference type="ChEBI" id="CHEBI:18420"/>
    </cofactor>
</comment>
<comment type="cofactor">
    <cofactor evidence="1">
        <name>Mn(2+)</name>
        <dbReference type="ChEBI" id="CHEBI:29035"/>
    </cofactor>
</comment>
<dbReference type="SMART" id="SM00220">
    <property type="entry name" value="S_TKc"/>
    <property type="match status" value="1"/>
</dbReference>
<keyword evidence="12" id="KW-0418">Kinase</keyword>
<evidence type="ECO:0000256" key="2">
    <source>
        <dbReference type="ARBA" id="ARBA00001946"/>
    </source>
</evidence>
<keyword evidence="11 21" id="KW-0547">Nucleotide-binding</keyword>
<reference evidence="28 29" key="1">
    <citation type="journal article" date="2016" name="Genome Biol. Evol.">
        <title>Gene Family Evolution Reflects Adaptation to Soil Environmental Stressors in the Genome of the Collembolan Orchesella cincta.</title>
        <authorList>
            <person name="Faddeeva-Vakhrusheva A."/>
            <person name="Derks M.F."/>
            <person name="Anvar S.Y."/>
            <person name="Agamennone V."/>
            <person name="Suring W."/>
            <person name="Smit S."/>
            <person name="van Straalen N.M."/>
            <person name="Roelofs D."/>
        </authorList>
    </citation>
    <scope>NUCLEOTIDE SEQUENCE [LARGE SCALE GENOMIC DNA]</scope>
    <source>
        <tissue evidence="28">Mixed pool</tissue>
    </source>
</reference>
<dbReference type="Gene3D" id="3.30.200.20">
    <property type="entry name" value="Phosphorylase Kinase, domain 1"/>
    <property type="match status" value="1"/>
</dbReference>
<comment type="subcellular location">
    <subcellularLocation>
        <location evidence="3">Membrane</location>
        <topology evidence="3">Single-pass type I membrane protein</topology>
    </subcellularLocation>
</comment>
<dbReference type="InterPro" id="IPR000333">
    <property type="entry name" value="TGFB_receptor"/>
</dbReference>
<keyword evidence="17 28" id="KW-0675">Receptor</keyword>
<feature type="chain" id="PRO_5008905008" description="receptor protein serine/threonine kinase" evidence="24">
    <location>
        <begin position="19"/>
        <end position="776"/>
    </location>
</feature>
<dbReference type="PROSITE" id="PS51186">
    <property type="entry name" value="GNAT"/>
    <property type="match status" value="1"/>
</dbReference>
<keyword evidence="14" id="KW-0460">Magnesium</keyword>
<evidence type="ECO:0000256" key="1">
    <source>
        <dbReference type="ARBA" id="ARBA00001936"/>
    </source>
</evidence>
<keyword evidence="13 21" id="KW-0067">ATP-binding</keyword>
<dbReference type="Proteomes" id="UP000094527">
    <property type="component" value="Unassembled WGS sequence"/>
</dbReference>
<dbReference type="Pfam" id="PF01064">
    <property type="entry name" value="Activin_recp"/>
    <property type="match status" value="1"/>
</dbReference>
<dbReference type="PROSITE" id="PS50011">
    <property type="entry name" value="PROTEIN_KINASE_DOM"/>
    <property type="match status" value="1"/>
</dbReference>
<evidence type="ECO:0000256" key="5">
    <source>
        <dbReference type="ARBA" id="ARBA00012401"/>
    </source>
</evidence>
<evidence type="ECO:0000313" key="29">
    <source>
        <dbReference type="Proteomes" id="UP000094527"/>
    </source>
</evidence>
<dbReference type="InterPro" id="IPR011009">
    <property type="entry name" value="Kinase-like_dom_sf"/>
</dbReference>
<feature type="domain" description="GS" evidence="27">
    <location>
        <begin position="266"/>
        <end position="295"/>
    </location>
</feature>
<evidence type="ECO:0000256" key="15">
    <source>
        <dbReference type="ARBA" id="ARBA00022989"/>
    </source>
</evidence>
<evidence type="ECO:0000256" key="8">
    <source>
        <dbReference type="ARBA" id="ARBA00022692"/>
    </source>
</evidence>
<dbReference type="PANTHER" id="PTHR23255">
    <property type="entry name" value="TRANSFORMING GROWTH FACTOR-BETA RECEPTOR TYPE I AND II"/>
    <property type="match status" value="1"/>
</dbReference>
<evidence type="ECO:0000256" key="7">
    <source>
        <dbReference type="ARBA" id="ARBA00022679"/>
    </source>
</evidence>
<dbReference type="CDD" id="cd04301">
    <property type="entry name" value="NAT_SF"/>
    <property type="match status" value="1"/>
</dbReference>
<evidence type="ECO:0000256" key="21">
    <source>
        <dbReference type="PROSITE-ProRule" id="PRU10141"/>
    </source>
</evidence>
<comment type="caution">
    <text evidence="28">The sequence shown here is derived from an EMBL/GenBank/DDBJ whole genome shotgun (WGS) entry which is preliminary data.</text>
</comment>
<dbReference type="InterPro" id="IPR016181">
    <property type="entry name" value="Acyl_CoA_acyltransferase"/>
</dbReference>
<feature type="domain" description="Protein kinase" evidence="25">
    <location>
        <begin position="296"/>
        <end position="586"/>
    </location>
</feature>
<dbReference type="FunFam" id="3.30.200.20:FF:000064">
    <property type="entry name" value="Receptor protein serine/threonine kinase"/>
    <property type="match status" value="1"/>
</dbReference>
<dbReference type="PANTHER" id="PTHR23255:SF72">
    <property type="entry name" value="RECEPTOR PROTEIN SERINE_THREONINE KINASE"/>
    <property type="match status" value="1"/>
</dbReference>
<feature type="transmembrane region" description="Helical" evidence="23">
    <location>
        <begin position="208"/>
        <end position="231"/>
    </location>
</feature>
<comment type="similarity">
    <text evidence="4">Belongs to the protein kinase superfamily. TKL Ser/Thr protein kinase family. TGFB receptor subfamily.</text>
</comment>
<keyword evidence="18" id="KW-0325">Glycoprotein</keyword>
<keyword evidence="16 23" id="KW-0472">Membrane</keyword>
<dbReference type="SUPFAM" id="SSF56112">
    <property type="entry name" value="Protein kinase-like (PK-like)"/>
    <property type="match status" value="1"/>
</dbReference>
<evidence type="ECO:0000256" key="22">
    <source>
        <dbReference type="SAM" id="MobiDB-lite"/>
    </source>
</evidence>
<evidence type="ECO:0000256" key="4">
    <source>
        <dbReference type="ARBA" id="ARBA00009605"/>
    </source>
</evidence>
<keyword evidence="29" id="KW-1185">Reference proteome</keyword>
<comment type="catalytic activity">
    <reaction evidence="20">
        <text>L-threonyl-[receptor-protein] + ATP = O-phospho-L-threonyl-[receptor-protein] + ADP + H(+)</text>
        <dbReference type="Rhea" id="RHEA:44880"/>
        <dbReference type="Rhea" id="RHEA-COMP:11024"/>
        <dbReference type="Rhea" id="RHEA-COMP:11025"/>
        <dbReference type="ChEBI" id="CHEBI:15378"/>
        <dbReference type="ChEBI" id="CHEBI:30013"/>
        <dbReference type="ChEBI" id="CHEBI:30616"/>
        <dbReference type="ChEBI" id="CHEBI:61977"/>
        <dbReference type="ChEBI" id="CHEBI:456216"/>
        <dbReference type="EC" id="2.7.11.30"/>
    </reaction>
</comment>
<dbReference type="InterPro" id="IPR008271">
    <property type="entry name" value="Ser/Thr_kinase_AS"/>
</dbReference>
<dbReference type="InterPro" id="IPR000472">
    <property type="entry name" value="Activin_recp"/>
</dbReference>
<dbReference type="Pfam" id="PF00583">
    <property type="entry name" value="Acetyltransf_1"/>
    <property type="match status" value="1"/>
</dbReference>
<dbReference type="AlphaFoldDB" id="A0A1D2N443"/>
<comment type="catalytic activity">
    <reaction evidence="19">
        <text>L-seryl-[receptor-protein] + ATP = O-phospho-L-seryl-[receptor-protein] + ADP + H(+)</text>
        <dbReference type="Rhea" id="RHEA:18673"/>
        <dbReference type="Rhea" id="RHEA-COMP:11022"/>
        <dbReference type="Rhea" id="RHEA-COMP:11023"/>
        <dbReference type="ChEBI" id="CHEBI:15378"/>
        <dbReference type="ChEBI" id="CHEBI:29999"/>
        <dbReference type="ChEBI" id="CHEBI:30616"/>
        <dbReference type="ChEBI" id="CHEBI:83421"/>
        <dbReference type="ChEBI" id="CHEBI:456216"/>
        <dbReference type="EC" id="2.7.11.30"/>
    </reaction>
</comment>
<dbReference type="GO" id="GO:0070724">
    <property type="term" value="C:BMP receptor complex"/>
    <property type="evidence" value="ECO:0007669"/>
    <property type="project" value="TreeGrafter"/>
</dbReference>
<dbReference type="Pfam" id="PF08515">
    <property type="entry name" value="TGF_beta_GS"/>
    <property type="match status" value="1"/>
</dbReference>
<feature type="domain" description="N-acetyltransferase" evidence="26">
    <location>
        <begin position="615"/>
        <end position="776"/>
    </location>
</feature>
<dbReference type="CDD" id="cd23600">
    <property type="entry name" value="TFP_LU_ECD_Sax"/>
    <property type="match status" value="1"/>
</dbReference>
<evidence type="ECO:0000256" key="18">
    <source>
        <dbReference type="ARBA" id="ARBA00023180"/>
    </source>
</evidence>
<evidence type="ECO:0000256" key="12">
    <source>
        <dbReference type="ARBA" id="ARBA00022777"/>
    </source>
</evidence>
<evidence type="ECO:0000256" key="19">
    <source>
        <dbReference type="ARBA" id="ARBA00047681"/>
    </source>
</evidence>
<feature type="region of interest" description="Disordered" evidence="22">
    <location>
        <begin position="47"/>
        <end position="72"/>
    </location>
</feature>
<evidence type="ECO:0000256" key="10">
    <source>
        <dbReference type="ARBA" id="ARBA00022729"/>
    </source>
</evidence>
<dbReference type="FunFam" id="1.10.510.10:FF:000018">
    <property type="entry name" value="Receptor protein serine/threonine kinase"/>
    <property type="match status" value="1"/>
</dbReference>
<dbReference type="STRING" id="48709.A0A1D2N443"/>
<keyword evidence="6" id="KW-0723">Serine/threonine-protein kinase</keyword>
<feature type="signal peptide" evidence="24">
    <location>
        <begin position="1"/>
        <end position="18"/>
    </location>
</feature>
<dbReference type="InterPro" id="IPR003605">
    <property type="entry name" value="GS_dom"/>
</dbReference>
<dbReference type="Gene3D" id="3.40.630.30">
    <property type="match status" value="1"/>
</dbReference>
<organism evidence="28 29">
    <name type="scientific">Orchesella cincta</name>
    <name type="common">Springtail</name>
    <name type="synonym">Podura cincta</name>
    <dbReference type="NCBI Taxonomy" id="48709"/>
    <lineage>
        <taxon>Eukaryota</taxon>
        <taxon>Metazoa</taxon>
        <taxon>Ecdysozoa</taxon>
        <taxon>Arthropoda</taxon>
        <taxon>Hexapoda</taxon>
        <taxon>Collembola</taxon>
        <taxon>Entomobryomorpha</taxon>
        <taxon>Entomobryoidea</taxon>
        <taxon>Orchesellidae</taxon>
        <taxon>Orchesellinae</taxon>
        <taxon>Orchesella</taxon>
    </lineage>
</organism>
<dbReference type="InterPro" id="IPR000719">
    <property type="entry name" value="Prot_kinase_dom"/>
</dbReference>
<evidence type="ECO:0000256" key="13">
    <source>
        <dbReference type="ARBA" id="ARBA00022840"/>
    </source>
</evidence>
<evidence type="ECO:0000259" key="27">
    <source>
        <dbReference type="PROSITE" id="PS51256"/>
    </source>
</evidence>
<evidence type="ECO:0000256" key="24">
    <source>
        <dbReference type="SAM" id="SignalP"/>
    </source>
</evidence>
<evidence type="ECO:0000256" key="6">
    <source>
        <dbReference type="ARBA" id="ARBA00022527"/>
    </source>
</evidence>
<dbReference type="SUPFAM" id="SSF55729">
    <property type="entry name" value="Acyl-CoA N-acyltransferases (Nat)"/>
    <property type="match status" value="1"/>
</dbReference>
<evidence type="ECO:0000259" key="26">
    <source>
        <dbReference type="PROSITE" id="PS51186"/>
    </source>
</evidence>
<dbReference type="GO" id="GO:0004675">
    <property type="term" value="F:transmembrane receptor protein serine/threonine kinase activity"/>
    <property type="evidence" value="ECO:0007669"/>
    <property type="project" value="UniProtKB-EC"/>
</dbReference>
<dbReference type="GO" id="GO:0016747">
    <property type="term" value="F:acyltransferase activity, transferring groups other than amino-acyl groups"/>
    <property type="evidence" value="ECO:0007669"/>
    <property type="project" value="InterPro"/>
</dbReference>
<dbReference type="EC" id="2.7.11.30" evidence="5"/>